<dbReference type="SUPFAM" id="SSF56672">
    <property type="entry name" value="DNA/RNA polymerases"/>
    <property type="match status" value="1"/>
</dbReference>
<dbReference type="EC" id="2.7.7.49" evidence="1"/>
<organism evidence="4 5">
    <name type="scientific">Cimex lectularius</name>
    <name type="common">Bed bug</name>
    <name type="synonym">Acanthia lectularia</name>
    <dbReference type="NCBI Taxonomy" id="79782"/>
    <lineage>
        <taxon>Eukaryota</taxon>
        <taxon>Metazoa</taxon>
        <taxon>Ecdysozoa</taxon>
        <taxon>Arthropoda</taxon>
        <taxon>Hexapoda</taxon>
        <taxon>Insecta</taxon>
        <taxon>Pterygota</taxon>
        <taxon>Neoptera</taxon>
        <taxon>Paraneoptera</taxon>
        <taxon>Hemiptera</taxon>
        <taxon>Heteroptera</taxon>
        <taxon>Panheteroptera</taxon>
        <taxon>Cimicomorpha</taxon>
        <taxon>Cimicidae</taxon>
        <taxon>Cimex</taxon>
    </lineage>
</organism>
<dbReference type="InterPro" id="IPR036397">
    <property type="entry name" value="RNaseH_sf"/>
</dbReference>
<dbReference type="KEGG" id="clec:112127877"/>
<proteinExistence type="predicted"/>
<evidence type="ECO:0000256" key="1">
    <source>
        <dbReference type="ARBA" id="ARBA00012493"/>
    </source>
</evidence>
<dbReference type="GO" id="GO:0015074">
    <property type="term" value="P:DNA integration"/>
    <property type="evidence" value="ECO:0007669"/>
    <property type="project" value="InterPro"/>
</dbReference>
<dbReference type="PANTHER" id="PTHR37984">
    <property type="entry name" value="PROTEIN CBG26694"/>
    <property type="match status" value="1"/>
</dbReference>
<dbReference type="OrthoDB" id="6627998at2759"/>
<accession>A0A8I6SMR6</accession>
<dbReference type="Pfam" id="PF00078">
    <property type="entry name" value="RVT_1"/>
    <property type="match status" value="1"/>
</dbReference>
<dbReference type="Proteomes" id="UP000494040">
    <property type="component" value="Unassembled WGS sequence"/>
</dbReference>
<dbReference type="InterPro" id="IPR001584">
    <property type="entry name" value="Integrase_cat-core"/>
</dbReference>
<dbReference type="RefSeq" id="XP_024085140.1">
    <property type="nucleotide sequence ID" value="XM_024229372.1"/>
</dbReference>
<protein>
    <recommendedName>
        <fullName evidence="1">RNA-directed DNA polymerase</fullName>
        <ecNumber evidence="1">2.7.7.49</ecNumber>
    </recommendedName>
</protein>
<dbReference type="InterPro" id="IPR043502">
    <property type="entry name" value="DNA/RNA_pol_sf"/>
</dbReference>
<dbReference type="GO" id="GO:0003964">
    <property type="term" value="F:RNA-directed DNA polymerase activity"/>
    <property type="evidence" value="ECO:0007669"/>
    <property type="project" value="UniProtKB-EC"/>
</dbReference>
<dbReference type="InterPro" id="IPR012337">
    <property type="entry name" value="RNaseH-like_sf"/>
</dbReference>
<evidence type="ECO:0000256" key="2">
    <source>
        <dbReference type="SAM" id="MobiDB-lite"/>
    </source>
</evidence>
<dbReference type="OMA" id="SANHLEW"/>
<dbReference type="SUPFAM" id="SSF53098">
    <property type="entry name" value="Ribonuclease H-like"/>
    <property type="match status" value="1"/>
</dbReference>
<dbReference type="EnsemblMetazoa" id="XM_024229372.1">
    <property type="protein sequence ID" value="XP_024085140.1"/>
    <property type="gene ID" value="LOC112127877"/>
</dbReference>
<sequence>MCSLKLKSESITPRFVKHRNPPYALESKVNEELDVLEKEGVIEKTDYAEWGSPLVTLPKKNGEVRLCVDYKITINPYLQDSNEPMPIIEEVLHELRDAKIFCKLDIHKAYLHLQMDANSQRLLTITTPRGAYLMKRLPFGVKTAPKEFHKFMRQSLQGSNKVVSYFDDIVVYGNDVAECYDNLKRCLDRLHELKMHLNEKSLPNITASRLLRYAMIMNGFDFEVKHRKAECHRNADYLSRAPLSPSSKEEEEEETDEDYEAFNIVINQISSENITLELIARETDADEVLKKLKDSLYDGTNNSYECSIHNGAIFRGPRVIIPKSLQSVVLQELHATHLGVVKMKGLARRYCYWRGLDHDIESLVRGCQECQNVRANAKKVTLHKWDVPERNWQRLHMDYAGPYLNQHIFILVDAKSKWIEAKILKEAPTSAGTINILKELFIRYGVPVVLVSDNATIFKSVEFSSFCTNHGIQQKFSAPGHPATNGQAERVVQIIKNKLKSMMNEQASGTNPAENFLGWNLRTKLDLIIRSPTSERVEQPHLTTASQLSVGERIAARIYSQNEQEKWAYGTVEKRLGRVHYNIKLNSGYVLKRHKDQLRRCEVPASNQDGLDKLQQPISTQSQEPATSNGSSQERDPARLEEGARSPNVNNRKQAATESPEQLMGSVVQEDEAVLSPTARPPLRRSMRICKPDTALSSHIRSNNNGHHNRHRTHPYRLRHCKKNGSTELRSYTTLPLSANHLEWIPQINQYLATFPTGERLKIIDQDIAEDKLLQEVFLINPNNSQVIYRGKHLNHESRSSGKPNILANVDLNFHVTQMSKFKVHLQELNLQNIPSNVIVDRNNSFFFQQSGNHHNVDHRSDFNHHHDLDTIQEDDNRLHRATRGRTPPNSRISREIPELGVEELHPQRLLLSS</sequence>
<dbReference type="GO" id="GO:0003676">
    <property type="term" value="F:nucleic acid binding"/>
    <property type="evidence" value="ECO:0007669"/>
    <property type="project" value="InterPro"/>
</dbReference>
<feature type="compositionally biased region" description="Polar residues" evidence="2">
    <location>
        <begin position="647"/>
        <end position="660"/>
    </location>
</feature>
<dbReference type="Gene3D" id="3.30.70.270">
    <property type="match status" value="1"/>
</dbReference>
<dbReference type="GO" id="GO:0042575">
    <property type="term" value="C:DNA polymerase complex"/>
    <property type="evidence" value="ECO:0007669"/>
    <property type="project" value="UniProtKB-ARBA"/>
</dbReference>
<dbReference type="Gene3D" id="3.30.420.10">
    <property type="entry name" value="Ribonuclease H-like superfamily/Ribonuclease H"/>
    <property type="match status" value="1"/>
</dbReference>
<evidence type="ECO:0000313" key="5">
    <source>
        <dbReference type="Proteomes" id="UP000494040"/>
    </source>
</evidence>
<dbReference type="InterPro" id="IPR050951">
    <property type="entry name" value="Retrovirus_Pol_polyprotein"/>
</dbReference>
<feature type="region of interest" description="Disordered" evidence="2">
    <location>
        <begin position="871"/>
        <end position="897"/>
    </location>
</feature>
<evidence type="ECO:0000313" key="4">
    <source>
        <dbReference type="EnsemblMetazoa" id="XP_024085140.1"/>
    </source>
</evidence>
<dbReference type="Gene3D" id="3.10.10.10">
    <property type="entry name" value="HIV Type 1 Reverse Transcriptase, subunit A, domain 1"/>
    <property type="match status" value="1"/>
</dbReference>
<evidence type="ECO:0000259" key="3">
    <source>
        <dbReference type="PROSITE" id="PS50994"/>
    </source>
</evidence>
<dbReference type="PROSITE" id="PS50994">
    <property type="entry name" value="INTEGRASE"/>
    <property type="match status" value="1"/>
</dbReference>
<feature type="compositionally biased region" description="Polar residues" evidence="2">
    <location>
        <begin position="617"/>
        <end position="632"/>
    </location>
</feature>
<feature type="domain" description="Integrase catalytic" evidence="3">
    <location>
        <begin position="384"/>
        <end position="548"/>
    </location>
</feature>
<dbReference type="GeneID" id="112127877"/>
<dbReference type="AlphaFoldDB" id="A0A8I6SMR6"/>
<dbReference type="Pfam" id="PF17921">
    <property type="entry name" value="Integrase_H2C2"/>
    <property type="match status" value="1"/>
</dbReference>
<feature type="region of interest" description="Disordered" evidence="2">
    <location>
        <begin position="617"/>
        <end position="686"/>
    </location>
</feature>
<feature type="compositionally biased region" description="Basic and acidic residues" evidence="2">
    <location>
        <begin position="633"/>
        <end position="644"/>
    </location>
</feature>
<dbReference type="CDD" id="cd01647">
    <property type="entry name" value="RT_LTR"/>
    <property type="match status" value="1"/>
</dbReference>
<reference evidence="4" key="1">
    <citation type="submission" date="2022-01" db="UniProtKB">
        <authorList>
            <consortium name="EnsemblMetazoa"/>
        </authorList>
    </citation>
    <scope>IDENTIFICATION</scope>
</reference>
<dbReference type="InterPro" id="IPR041588">
    <property type="entry name" value="Integrase_H2C2"/>
</dbReference>
<dbReference type="Gene3D" id="1.10.340.70">
    <property type="match status" value="1"/>
</dbReference>
<dbReference type="Pfam" id="PF00665">
    <property type="entry name" value="rve"/>
    <property type="match status" value="1"/>
</dbReference>
<name>A0A8I6SMR6_CIMLE</name>
<dbReference type="InterPro" id="IPR000477">
    <property type="entry name" value="RT_dom"/>
</dbReference>
<dbReference type="PANTHER" id="PTHR37984:SF5">
    <property type="entry name" value="PROTEIN NYNRIN-LIKE"/>
    <property type="match status" value="1"/>
</dbReference>
<dbReference type="InterPro" id="IPR043128">
    <property type="entry name" value="Rev_trsase/Diguanyl_cyclase"/>
</dbReference>
<dbReference type="FunFam" id="1.10.340.70:FF:000001">
    <property type="entry name" value="Retrovirus-related Pol polyprotein from transposon gypsy-like Protein"/>
    <property type="match status" value="1"/>
</dbReference>
<keyword evidence="5" id="KW-1185">Reference proteome</keyword>